<feature type="compositionally biased region" description="Polar residues" evidence="1">
    <location>
        <begin position="170"/>
        <end position="189"/>
    </location>
</feature>
<feature type="region of interest" description="Disordered" evidence="1">
    <location>
        <begin position="1"/>
        <end position="25"/>
    </location>
</feature>
<dbReference type="EMBL" id="HBGN01024779">
    <property type="protein sequence ID" value="CAD9339598.1"/>
    <property type="molecule type" value="Transcribed_RNA"/>
</dbReference>
<organism evidence="3">
    <name type="scientific">Ditylum brightwellii</name>
    <dbReference type="NCBI Taxonomy" id="49249"/>
    <lineage>
        <taxon>Eukaryota</taxon>
        <taxon>Sar</taxon>
        <taxon>Stramenopiles</taxon>
        <taxon>Ochrophyta</taxon>
        <taxon>Bacillariophyta</taxon>
        <taxon>Mediophyceae</taxon>
        <taxon>Lithodesmiophycidae</taxon>
        <taxon>Lithodesmiales</taxon>
        <taxon>Lithodesmiaceae</taxon>
        <taxon>Ditylum</taxon>
    </lineage>
</organism>
<keyword evidence="2" id="KW-0472">Membrane</keyword>
<evidence type="ECO:0000256" key="2">
    <source>
        <dbReference type="SAM" id="Phobius"/>
    </source>
</evidence>
<evidence type="ECO:0000313" key="3">
    <source>
        <dbReference type="EMBL" id="CAD9339598.1"/>
    </source>
</evidence>
<proteinExistence type="predicted"/>
<evidence type="ECO:0000256" key="1">
    <source>
        <dbReference type="SAM" id="MobiDB-lite"/>
    </source>
</evidence>
<feature type="compositionally biased region" description="Polar residues" evidence="1">
    <location>
        <begin position="1"/>
        <end position="13"/>
    </location>
</feature>
<dbReference type="Gene3D" id="3.90.1720.10">
    <property type="entry name" value="endopeptidase domain like (from Nostoc punctiforme)"/>
    <property type="match status" value="1"/>
</dbReference>
<name>A0A7S1ZHX4_9STRA</name>
<gene>
    <name evidence="3" type="ORF">DBRI1063_LOCUS15861</name>
</gene>
<feature type="region of interest" description="Disordered" evidence="1">
    <location>
        <begin position="170"/>
        <end position="204"/>
    </location>
</feature>
<sequence>MNISRTGSTTNLSKNDRGPHCSSEERSTCLTSSLSLAESEYGITPEEYCHSLEVGDHVIRWTMLGFVYPIQVHGIVVSVGPDLVSIADFGYTSYQSVEGKSEVKDDELSAETEEMNQQLQGRNRLKITTLVNEKDIQSWKKVNYGNDELKPSKLAKLTSWWRKGEISNNEMISDSSHGKNGSITQGLENNDSEDVPPRLPLSEVSFPQKGESQEIQSVTTNRATLTRDKSSFRRWFRGQKTPSTKEKKSAPKLPNCDPTGIVLERVRYVLDNEPKLPPYHILHSNSECIAVWCKTGTWSTLQAAVFLSSAAFSQTKGTAALATFVSAQTVSIPATGWAGIWGGTTQVSLLSTQPWLIPAIAGYGICAIGVPFLILRSCKSKWERATIEMNDQFWSSVNPNVFIVAINSWAKLD</sequence>
<feature type="transmembrane region" description="Helical" evidence="2">
    <location>
        <begin position="355"/>
        <end position="375"/>
    </location>
</feature>
<accession>A0A7S1ZHX4</accession>
<feature type="compositionally biased region" description="Basic and acidic residues" evidence="1">
    <location>
        <begin position="14"/>
        <end position="25"/>
    </location>
</feature>
<keyword evidence="2" id="KW-0812">Transmembrane</keyword>
<reference evidence="3" key="1">
    <citation type="submission" date="2021-01" db="EMBL/GenBank/DDBJ databases">
        <authorList>
            <person name="Corre E."/>
            <person name="Pelletier E."/>
            <person name="Niang G."/>
            <person name="Scheremetjew M."/>
            <person name="Finn R."/>
            <person name="Kale V."/>
            <person name="Holt S."/>
            <person name="Cochrane G."/>
            <person name="Meng A."/>
            <person name="Brown T."/>
            <person name="Cohen L."/>
        </authorList>
    </citation>
    <scope>NUCLEOTIDE SEQUENCE</scope>
    <source>
        <strain evidence="3">Pop2</strain>
    </source>
</reference>
<keyword evidence="2" id="KW-1133">Transmembrane helix</keyword>
<feature type="region of interest" description="Disordered" evidence="1">
    <location>
        <begin position="237"/>
        <end position="256"/>
    </location>
</feature>
<protein>
    <submittedName>
        <fullName evidence="3">Uncharacterized protein</fullName>
    </submittedName>
</protein>
<dbReference type="AlphaFoldDB" id="A0A7S1ZHX4"/>